<dbReference type="RefSeq" id="WP_111213285.1">
    <property type="nucleotide sequence ID" value="NZ_POTY01000037.1"/>
</dbReference>
<gene>
    <name evidence="1" type="ORF">C1I95_08735</name>
</gene>
<name>A0A2W2EVK0_9ACTN</name>
<dbReference type="OrthoDB" id="5198651at2"/>
<dbReference type="EMBL" id="POTY01000037">
    <property type="protein sequence ID" value="PZG20839.1"/>
    <property type="molecule type" value="Genomic_DNA"/>
</dbReference>
<protein>
    <submittedName>
        <fullName evidence="1">Uncharacterized protein</fullName>
    </submittedName>
</protein>
<reference evidence="1 2" key="1">
    <citation type="submission" date="2018-01" db="EMBL/GenBank/DDBJ databases">
        <title>Draft genome sequence of Jishengella sp. NA12.</title>
        <authorList>
            <person name="Sahin N."/>
            <person name="Ay H."/>
            <person name="Saygin H."/>
        </authorList>
    </citation>
    <scope>NUCLEOTIDE SEQUENCE [LARGE SCALE GENOMIC DNA]</scope>
    <source>
        <strain evidence="1 2">NA12</strain>
    </source>
</reference>
<proteinExistence type="predicted"/>
<dbReference type="Gene3D" id="1.25.40.10">
    <property type="entry name" value="Tetratricopeptide repeat domain"/>
    <property type="match status" value="1"/>
</dbReference>
<sequence length="672" mass="71624">MGLETQQVRHSLTVLNRLAQRDPSFQADLVALIASDVRGLAPIALDVALESGEPMAQALCEVLLAHDLDADVERTMVDRVPLDSPLTDLGLALSTRAVARLDAGVELSPVRPAQVLVRHAEWLLRHDRTEDALAAAGRAKRIVADIVGGNGGLPYVFTKPTDLLLSVATVEARVLLRRGEPRYAIMSLTNARDVARQLAGTAADYHPGFGEVLTLLAVALMDAGQVAEALRAGGDAVDFWRAVVREPDPDPDLARAAGPVTIIAAGADGLHETLSGLGLRRSADGSTHLPMLLAGAESRLAPRHTTPTAARANYARAGAVRARALVVTGRPDEALAQLSEMERDLGDRRDDHNRHEMVLLRAVAYAMLDRLDEAAASVGDLPADLDGKAQLTGLARLVVGPDGTPWDSARRDVVLGLTRLAATLPSRPALRMTVMSLLGAYASAGPDRPADAVTQLLEPDRNPDPEPASWLLLAGCVLLDRATEPAEITGRLRAYLLAALATADRTWPDGSAVRLAEVANYLAQWYCSHEQFPEALRLREPLSAFVVNVLDLPGVRAEYGLACWAMAAAGMRQGADGLPIVSSLLDELASHVARQRSAELLVAQGRCAMELIPWLLRSGDGPAARVVAEQNQTALRSAEFLRARQEDRGDDPAEFLAEIESLLAGSVDALGA</sequence>
<organism evidence="1 2">
    <name type="scientific">Micromonospora craterilacus</name>
    <dbReference type="NCBI Taxonomy" id="1655439"/>
    <lineage>
        <taxon>Bacteria</taxon>
        <taxon>Bacillati</taxon>
        <taxon>Actinomycetota</taxon>
        <taxon>Actinomycetes</taxon>
        <taxon>Micromonosporales</taxon>
        <taxon>Micromonosporaceae</taxon>
        <taxon>Micromonospora</taxon>
    </lineage>
</organism>
<accession>A0A2W2EVK0</accession>
<evidence type="ECO:0000313" key="1">
    <source>
        <dbReference type="EMBL" id="PZG20839.1"/>
    </source>
</evidence>
<dbReference type="Proteomes" id="UP000248924">
    <property type="component" value="Unassembled WGS sequence"/>
</dbReference>
<dbReference type="AlphaFoldDB" id="A0A2W2EVK0"/>
<keyword evidence="2" id="KW-1185">Reference proteome</keyword>
<evidence type="ECO:0000313" key="2">
    <source>
        <dbReference type="Proteomes" id="UP000248924"/>
    </source>
</evidence>
<comment type="caution">
    <text evidence="1">The sequence shown here is derived from an EMBL/GenBank/DDBJ whole genome shotgun (WGS) entry which is preliminary data.</text>
</comment>
<dbReference type="InterPro" id="IPR011990">
    <property type="entry name" value="TPR-like_helical_dom_sf"/>
</dbReference>
<dbReference type="SUPFAM" id="SSF48452">
    <property type="entry name" value="TPR-like"/>
    <property type="match status" value="1"/>
</dbReference>